<reference evidence="1" key="1">
    <citation type="submission" date="2016-10" db="EMBL/GenBank/DDBJ databases">
        <authorList>
            <person name="Benchimol M."/>
            <person name="Almeida L.G."/>
            <person name="Vasconcelos A.T."/>
            <person name="Perreira-Neves A."/>
            <person name="Rosa I.A."/>
            <person name="Tasca T."/>
            <person name="Bogo M.R."/>
            <person name="de Souza W."/>
        </authorList>
    </citation>
    <scope>NUCLEOTIDE SEQUENCE [LARGE SCALE GENOMIC DNA]</scope>
    <source>
        <strain evidence="1">K</strain>
    </source>
</reference>
<evidence type="ECO:0000313" key="1">
    <source>
        <dbReference type="EMBL" id="OHS92684.1"/>
    </source>
</evidence>
<evidence type="ECO:0000313" key="2">
    <source>
        <dbReference type="Proteomes" id="UP000179807"/>
    </source>
</evidence>
<gene>
    <name evidence="1" type="ORF">TRFO_41011</name>
</gene>
<dbReference type="VEuPathDB" id="TrichDB:TRFO_41011"/>
<dbReference type="GeneID" id="94848238"/>
<accession>A0A1J4J680</accession>
<dbReference type="SUPFAM" id="SSF46934">
    <property type="entry name" value="UBA-like"/>
    <property type="match status" value="1"/>
</dbReference>
<dbReference type="OrthoDB" id="419317at2759"/>
<evidence type="ECO:0008006" key="3">
    <source>
        <dbReference type="Google" id="ProtNLM"/>
    </source>
</evidence>
<dbReference type="Gene3D" id="1.10.8.10">
    <property type="entry name" value="DNA helicase RuvA subunit, C-terminal domain"/>
    <property type="match status" value="1"/>
</dbReference>
<dbReference type="RefSeq" id="XP_068345821.1">
    <property type="nucleotide sequence ID" value="XM_068513534.1"/>
</dbReference>
<protein>
    <recommendedName>
        <fullName evidence="3">UBA domain-containing protein</fullName>
    </recommendedName>
</protein>
<dbReference type="InterPro" id="IPR009060">
    <property type="entry name" value="UBA-like_sf"/>
</dbReference>
<dbReference type="Proteomes" id="UP000179807">
    <property type="component" value="Unassembled WGS sequence"/>
</dbReference>
<name>A0A1J4J680_9EUKA</name>
<sequence length="227" mass="25894">MQLHLIDCQSFDQTIDVTPPITVHELLVKIKENYNYDTTLCSIFQLGRELEYGEQLIPENFQTDNVLVLFNRQIFREKSYPKVDHAFNFPPTRFQGYYSDINSSKLITNSNPSTNIFQNMNFESSYYNYLQSRIDPEYTIPVTHSDSGDAAAVHSNASSAANNNFQARRSERQIEGDLGGLNVDLQSSDLPVITRLCALGFDRLTAVQCYIVCDRNEEQARALLQSI</sequence>
<proteinExistence type="predicted"/>
<dbReference type="CDD" id="cd14281">
    <property type="entry name" value="UBA2_Rad23_like"/>
    <property type="match status" value="1"/>
</dbReference>
<dbReference type="AlphaFoldDB" id="A0A1J4J680"/>
<comment type="caution">
    <text evidence="1">The sequence shown here is derived from an EMBL/GenBank/DDBJ whole genome shotgun (WGS) entry which is preliminary data.</text>
</comment>
<organism evidence="1 2">
    <name type="scientific">Tritrichomonas foetus</name>
    <dbReference type="NCBI Taxonomy" id="1144522"/>
    <lineage>
        <taxon>Eukaryota</taxon>
        <taxon>Metamonada</taxon>
        <taxon>Parabasalia</taxon>
        <taxon>Tritrichomonadida</taxon>
        <taxon>Tritrichomonadidae</taxon>
        <taxon>Tritrichomonas</taxon>
    </lineage>
</organism>
<keyword evidence="2" id="KW-1185">Reference proteome</keyword>
<dbReference type="EMBL" id="MLAK01001480">
    <property type="protein sequence ID" value="OHS92684.1"/>
    <property type="molecule type" value="Genomic_DNA"/>
</dbReference>